<dbReference type="EMBL" id="JAAVTK010000007">
    <property type="protein sequence ID" value="NKI89922.1"/>
    <property type="molecule type" value="Genomic_DNA"/>
</dbReference>
<evidence type="ECO:0000313" key="3">
    <source>
        <dbReference type="Proteomes" id="UP000717634"/>
    </source>
</evidence>
<keyword evidence="1" id="KW-0175">Coiled coil</keyword>
<proteinExistence type="predicted"/>
<comment type="caution">
    <text evidence="2">The sequence shown here is derived from an EMBL/GenBank/DDBJ whole genome shotgun (WGS) entry which is preliminary data.</text>
</comment>
<name>A0ABX1HI84_9BACT</name>
<feature type="coiled-coil region" evidence="1">
    <location>
        <begin position="73"/>
        <end position="100"/>
    </location>
</feature>
<gene>
    <name evidence="2" type="ORF">HBN54_002521</name>
</gene>
<sequence>MAEQNQDLPLVVSEILIEMHGLNNRMDNVEGSLNRMERAITRMAEVMLSQQQETNKRFDMLMEADRANTTMLITAFREEAGATRQRLDKIENRLAGLENK</sequence>
<protein>
    <submittedName>
        <fullName evidence="2">TolA-binding protein</fullName>
    </submittedName>
</protein>
<organism evidence="2 3">
    <name type="scientific">Hymenobacter artigasi</name>
    <dbReference type="NCBI Taxonomy" id="2719616"/>
    <lineage>
        <taxon>Bacteria</taxon>
        <taxon>Pseudomonadati</taxon>
        <taxon>Bacteroidota</taxon>
        <taxon>Cytophagia</taxon>
        <taxon>Cytophagales</taxon>
        <taxon>Hymenobacteraceae</taxon>
        <taxon>Hymenobacter</taxon>
    </lineage>
</organism>
<dbReference type="Proteomes" id="UP000717634">
    <property type="component" value="Unassembled WGS sequence"/>
</dbReference>
<keyword evidence="3" id="KW-1185">Reference proteome</keyword>
<reference evidence="2 3" key="1">
    <citation type="submission" date="2020-03" db="EMBL/GenBank/DDBJ databases">
        <title>Genomic Encyclopedia of Type Strains, Phase IV (KMG-V): Genome sequencing to study the core and pangenomes of soil and plant-associated prokaryotes.</title>
        <authorList>
            <person name="Whitman W."/>
        </authorList>
    </citation>
    <scope>NUCLEOTIDE SEQUENCE [LARGE SCALE GENOMIC DNA]</scope>
    <source>
        <strain evidence="2 3">1B</strain>
    </source>
</reference>
<accession>A0ABX1HI84</accession>
<dbReference type="RefSeq" id="WP_168673544.1">
    <property type="nucleotide sequence ID" value="NZ_JAAVTK010000007.1"/>
</dbReference>
<evidence type="ECO:0000256" key="1">
    <source>
        <dbReference type="SAM" id="Coils"/>
    </source>
</evidence>
<evidence type="ECO:0000313" key="2">
    <source>
        <dbReference type="EMBL" id="NKI89922.1"/>
    </source>
</evidence>